<evidence type="ECO:0000259" key="1">
    <source>
        <dbReference type="Pfam" id="PF00117"/>
    </source>
</evidence>
<keyword evidence="3" id="KW-1185">Reference proteome</keyword>
<reference evidence="2 3" key="1">
    <citation type="submission" date="2021-12" db="EMBL/GenBank/DDBJ databases">
        <title>Sinirhodobacter sp. WL0062 is a bacterium isolated from seawater.</title>
        <authorList>
            <person name="Wang L."/>
            <person name="He W."/>
            <person name="Zhang D.-F."/>
        </authorList>
    </citation>
    <scope>NUCLEOTIDE SEQUENCE [LARGE SCALE GENOMIC DNA]</scope>
    <source>
        <strain evidence="2 3">WL0062</strain>
    </source>
</reference>
<protein>
    <submittedName>
        <fullName evidence="2">Type 1 glutamine amidotransferase</fullName>
    </submittedName>
</protein>
<dbReference type="Gene3D" id="3.40.50.880">
    <property type="match status" value="1"/>
</dbReference>
<feature type="domain" description="Glutamine amidotransferase" evidence="1">
    <location>
        <begin position="73"/>
        <end position="179"/>
    </location>
</feature>
<dbReference type="InterPro" id="IPR044992">
    <property type="entry name" value="ChyE-like"/>
</dbReference>
<keyword evidence="2" id="KW-0315">Glutamine amidotransferase</keyword>
<dbReference type="PROSITE" id="PS51273">
    <property type="entry name" value="GATASE_TYPE_1"/>
    <property type="match status" value="1"/>
</dbReference>
<evidence type="ECO:0000313" key="3">
    <source>
        <dbReference type="Proteomes" id="UP001521181"/>
    </source>
</evidence>
<comment type="caution">
    <text evidence="2">The sequence shown here is derived from an EMBL/GenBank/DDBJ whole genome shotgun (WGS) entry which is preliminary data.</text>
</comment>
<dbReference type="SUPFAM" id="SSF52317">
    <property type="entry name" value="Class I glutamine amidotransferase-like"/>
    <property type="match status" value="1"/>
</dbReference>
<dbReference type="PANTHER" id="PTHR42695">
    <property type="entry name" value="GLUTAMINE AMIDOTRANSFERASE YLR126C-RELATED"/>
    <property type="match status" value="1"/>
</dbReference>
<dbReference type="EMBL" id="JAJUOS010000008">
    <property type="protein sequence ID" value="MCE5974118.1"/>
    <property type="molecule type" value="Genomic_DNA"/>
</dbReference>
<name>A0ABS8YZW9_9RHOB</name>
<proteinExistence type="predicted"/>
<sequence length="239" mass="26195">MKIGILQTGRSPDELREQFGDYDSFFHRLLAGHGFEFQTWPVLDGVLPSDPDEADGWLITGSRFGVYEDHDWIAPLEAFIRYCFVKAVPMVGICFGHQIIAQAMGGRVEKFDGGWAVGAVDYATEEGACDSLLAWHQDQVTVKPRAARVIASNAFCENAALAYGDQALTFQPHPEFTPEFTRALIEARRAILPADVADRALNGLGGVLSSDQYAQTIAEFFLRSRAQACGTMSETQGVA</sequence>
<dbReference type="CDD" id="cd01741">
    <property type="entry name" value="GATase1_1"/>
    <property type="match status" value="1"/>
</dbReference>
<accession>A0ABS8YZW9</accession>
<evidence type="ECO:0000313" key="2">
    <source>
        <dbReference type="EMBL" id="MCE5974118.1"/>
    </source>
</evidence>
<dbReference type="Pfam" id="PF00117">
    <property type="entry name" value="GATase"/>
    <property type="match status" value="1"/>
</dbReference>
<dbReference type="Proteomes" id="UP001521181">
    <property type="component" value="Unassembled WGS sequence"/>
</dbReference>
<gene>
    <name evidence="2" type="ORF">LZA78_11540</name>
</gene>
<dbReference type="InterPro" id="IPR017926">
    <property type="entry name" value="GATASE"/>
</dbReference>
<dbReference type="RefSeq" id="WP_233677088.1">
    <property type="nucleotide sequence ID" value="NZ_JAJUOS010000008.1"/>
</dbReference>
<dbReference type="PANTHER" id="PTHR42695:SF5">
    <property type="entry name" value="GLUTAMINE AMIDOTRANSFERASE YLR126C-RELATED"/>
    <property type="match status" value="1"/>
</dbReference>
<organism evidence="2 3">
    <name type="scientific">Rhodobacter flavimaris</name>
    <dbReference type="NCBI Taxonomy" id="2907145"/>
    <lineage>
        <taxon>Bacteria</taxon>
        <taxon>Pseudomonadati</taxon>
        <taxon>Pseudomonadota</taxon>
        <taxon>Alphaproteobacteria</taxon>
        <taxon>Rhodobacterales</taxon>
        <taxon>Rhodobacter group</taxon>
        <taxon>Rhodobacter</taxon>
    </lineage>
</organism>
<dbReference type="InterPro" id="IPR029062">
    <property type="entry name" value="Class_I_gatase-like"/>
</dbReference>